<comment type="subcellular location">
    <subcellularLocation>
        <location evidence="1">Cell envelope</location>
    </subcellularLocation>
</comment>
<feature type="domain" description="Periplasmic binding protein" evidence="5">
    <location>
        <begin position="62"/>
        <end position="313"/>
    </location>
</feature>
<organism evidence="6 7">
    <name type="scientific">Mesorhizobium robiniae</name>
    <dbReference type="NCBI Taxonomy" id="559315"/>
    <lineage>
        <taxon>Bacteria</taxon>
        <taxon>Pseudomonadati</taxon>
        <taxon>Pseudomonadota</taxon>
        <taxon>Alphaproteobacteria</taxon>
        <taxon>Hyphomicrobiales</taxon>
        <taxon>Phyllobacteriaceae</taxon>
        <taxon>Mesorhizobium</taxon>
    </lineage>
</organism>
<keyword evidence="3 4" id="KW-0732">Signal</keyword>
<keyword evidence="7" id="KW-1185">Reference proteome</keyword>
<name>A0ABV2GIS4_9HYPH</name>
<proteinExistence type="inferred from homology"/>
<feature type="signal peptide" evidence="4">
    <location>
        <begin position="1"/>
        <end position="25"/>
    </location>
</feature>
<dbReference type="PANTHER" id="PTHR46847">
    <property type="entry name" value="D-ALLOSE-BINDING PERIPLASMIC PROTEIN-RELATED"/>
    <property type="match status" value="1"/>
</dbReference>
<dbReference type="RefSeq" id="WP_352937250.1">
    <property type="nucleotide sequence ID" value="NZ_JBEPMC010000002.1"/>
</dbReference>
<evidence type="ECO:0000256" key="4">
    <source>
        <dbReference type="SAM" id="SignalP"/>
    </source>
</evidence>
<reference evidence="6 7" key="1">
    <citation type="submission" date="2024-06" db="EMBL/GenBank/DDBJ databases">
        <title>Genomic Encyclopedia of Type Strains, Phase IV (KMG-IV): sequencing the most valuable type-strain genomes for metagenomic binning, comparative biology and taxonomic classification.</title>
        <authorList>
            <person name="Goeker M."/>
        </authorList>
    </citation>
    <scope>NUCLEOTIDE SEQUENCE [LARGE SCALE GENOMIC DNA]</scope>
    <source>
        <strain evidence="6 7">DSM 100022</strain>
    </source>
</reference>
<evidence type="ECO:0000256" key="3">
    <source>
        <dbReference type="ARBA" id="ARBA00022729"/>
    </source>
</evidence>
<comment type="caution">
    <text evidence="6">The sequence shown here is derived from an EMBL/GenBank/DDBJ whole genome shotgun (WGS) entry which is preliminary data.</text>
</comment>
<dbReference type="CDD" id="cd06306">
    <property type="entry name" value="PBP1_TorT-like"/>
    <property type="match status" value="1"/>
</dbReference>
<dbReference type="NCBIfam" id="NF008185">
    <property type="entry name" value="PRK10936.1"/>
    <property type="match status" value="1"/>
</dbReference>
<dbReference type="Gene3D" id="3.40.50.2300">
    <property type="match status" value="2"/>
</dbReference>
<protein>
    <submittedName>
        <fullName evidence="6">Protein TorT</fullName>
    </submittedName>
</protein>
<dbReference type="InterPro" id="IPR025997">
    <property type="entry name" value="SBP_2_dom"/>
</dbReference>
<dbReference type="Pfam" id="PF13407">
    <property type="entry name" value="Peripla_BP_4"/>
    <property type="match status" value="1"/>
</dbReference>
<sequence length="360" mass="39028">MRLRSKIASAMALATVLSFSLPAMAADWWPFTIVPDGPDKKPMEAIKYVPLEKASKKWNLCVLFPHLKDSYWVASNYGIVDEARRLGVRAYTFQAGGYDQLPKQLAQFDDCLASNPDAILIGAITEAGVAGRLKAGMDKGIPIIAVANPIYDNPITALITTDHHQKGLLSGKYLVESLGAEGGKVVAFPGPQNSGWAETYLKGFQEAIAGTKVEMLEAKFGEAGVAEQLTLVEDALQTYPEMTAIWGGAPTAEAALSAISEAGRDDIKVVSSWEDQKMPDRIKEGKVLGFAAEYPVILARIGVDLAVRALEKKPLEFLAAHPDVRVLRATPGMVNKDNIDKVDLTQIYAPADWQPVFDTE</sequence>
<comment type="similarity">
    <text evidence="2">Belongs to the bacterial solute-binding protein 2 family.</text>
</comment>
<dbReference type="EMBL" id="JBEPMC010000002">
    <property type="protein sequence ID" value="MET3578153.1"/>
    <property type="molecule type" value="Genomic_DNA"/>
</dbReference>
<evidence type="ECO:0000256" key="1">
    <source>
        <dbReference type="ARBA" id="ARBA00004196"/>
    </source>
</evidence>
<dbReference type="SUPFAM" id="SSF53822">
    <property type="entry name" value="Periplasmic binding protein-like I"/>
    <property type="match status" value="1"/>
</dbReference>
<accession>A0ABV2GIS4</accession>
<evidence type="ECO:0000313" key="6">
    <source>
        <dbReference type="EMBL" id="MET3578153.1"/>
    </source>
</evidence>
<dbReference type="InterPro" id="IPR028082">
    <property type="entry name" value="Peripla_BP_I"/>
</dbReference>
<evidence type="ECO:0000256" key="2">
    <source>
        <dbReference type="ARBA" id="ARBA00007639"/>
    </source>
</evidence>
<feature type="chain" id="PRO_5046475098" evidence="4">
    <location>
        <begin position="26"/>
        <end position="360"/>
    </location>
</feature>
<gene>
    <name evidence="6" type="ORF">ABID19_001170</name>
</gene>
<dbReference type="PANTHER" id="PTHR46847:SF1">
    <property type="entry name" value="D-ALLOSE-BINDING PERIPLASMIC PROTEIN-RELATED"/>
    <property type="match status" value="1"/>
</dbReference>
<evidence type="ECO:0000313" key="7">
    <source>
        <dbReference type="Proteomes" id="UP001549204"/>
    </source>
</evidence>
<dbReference type="Proteomes" id="UP001549204">
    <property type="component" value="Unassembled WGS sequence"/>
</dbReference>
<evidence type="ECO:0000259" key="5">
    <source>
        <dbReference type="Pfam" id="PF13407"/>
    </source>
</evidence>